<dbReference type="GO" id="GO:0005829">
    <property type="term" value="C:cytosol"/>
    <property type="evidence" value="ECO:0007669"/>
    <property type="project" value="TreeGrafter"/>
</dbReference>
<dbReference type="SUPFAM" id="SSF46689">
    <property type="entry name" value="Homeodomain-like"/>
    <property type="match status" value="1"/>
</dbReference>
<evidence type="ECO:0000256" key="3">
    <source>
        <dbReference type="ARBA" id="ARBA00023163"/>
    </source>
</evidence>
<dbReference type="EMBL" id="APPN01000080">
    <property type="protein sequence ID" value="ENV32454.1"/>
    <property type="molecule type" value="Genomic_DNA"/>
</dbReference>
<dbReference type="Gene3D" id="1.10.10.60">
    <property type="entry name" value="Homeodomain-like"/>
    <property type="match status" value="1"/>
</dbReference>
<evidence type="ECO:0000256" key="1">
    <source>
        <dbReference type="ARBA" id="ARBA00023015"/>
    </source>
</evidence>
<evidence type="ECO:0000313" key="6">
    <source>
        <dbReference type="Proteomes" id="UP000013117"/>
    </source>
</evidence>
<dbReference type="eggNOG" id="COG2207">
    <property type="taxonomic scope" value="Bacteria"/>
</dbReference>
<comment type="caution">
    <text evidence="5">The sequence shown here is derived from an EMBL/GenBank/DDBJ whole genome shotgun (WGS) entry which is preliminary data.</text>
</comment>
<dbReference type="STRING" id="202952.GCA_000747725_01360"/>
<dbReference type="PANTHER" id="PTHR47894:SF1">
    <property type="entry name" value="HTH-TYPE TRANSCRIPTIONAL REGULATOR VQSM"/>
    <property type="match status" value="1"/>
</dbReference>
<dbReference type="Proteomes" id="UP000013117">
    <property type="component" value="Unassembled WGS sequence"/>
</dbReference>
<dbReference type="HOGENOM" id="CLU_047522_1_3_6"/>
<name>N8ZFE5_9GAMM</name>
<evidence type="ECO:0000313" key="5">
    <source>
        <dbReference type="EMBL" id="ENV32454.1"/>
    </source>
</evidence>
<keyword evidence="1" id="KW-0805">Transcription regulation</keyword>
<reference evidence="5 6" key="1">
    <citation type="submission" date="2013-02" db="EMBL/GenBank/DDBJ databases">
        <title>The Genome Sequence of Acinetobacter gerneri CIP 107464.</title>
        <authorList>
            <consortium name="The Broad Institute Genome Sequencing Platform"/>
            <consortium name="The Broad Institute Genome Sequencing Center for Infectious Disease"/>
            <person name="Cerqueira G."/>
            <person name="Feldgarden M."/>
            <person name="Courvalin P."/>
            <person name="Perichon B."/>
            <person name="Grillot-Courvalin C."/>
            <person name="Clermont D."/>
            <person name="Rocha E."/>
            <person name="Yoon E.-J."/>
            <person name="Nemec A."/>
            <person name="Walker B."/>
            <person name="Young S.K."/>
            <person name="Zeng Q."/>
            <person name="Gargeya S."/>
            <person name="Fitzgerald M."/>
            <person name="Haas B."/>
            <person name="Abouelleil A."/>
            <person name="Alvarado L."/>
            <person name="Arachchi H.M."/>
            <person name="Berlin A.M."/>
            <person name="Chapman S.B."/>
            <person name="Dewar J."/>
            <person name="Goldberg J."/>
            <person name="Griggs A."/>
            <person name="Gujja S."/>
            <person name="Hansen M."/>
            <person name="Howarth C."/>
            <person name="Imamovic A."/>
            <person name="Larimer J."/>
            <person name="McCowan C."/>
            <person name="Murphy C."/>
            <person name="Neiman D."/>
            <person name="Pearson M."/>
            <person name="Priest M."/>
            <person name="Roberts A."/>
            <person name="Saif S."/>
            <person name="Shea T."/>
            <person name="Sisk P."/>
            <person name="Sykes S."/>
            <person name="Wortman J."/>
            <person name="Nusbaum C."/>
            <person name="Birren B."/>
        </authorList>
    </citation>
    <scope>NUCLEOTIDE SEQUENCE [LARGE SCALE GENOMIC DNA]</scope>
    <source>
        <strain evidence="5 6">CIP 107464</strain>
    </source>
</reference>
<dbReference type="PATRIC" id="fig|1120926.3.peg.3736"/>
<dbReference type="GO" id="GO:0003700">
    <property type="term" value="F:DNA-binding transcription factor activity"/>
    <property type="evidence" value="ECO:0007669"/>
    <property type="project" value="InterPro"/>
</dbReference>
<evidence type="ECO:0000259" key="4">
    <source>
        <dbReference type="PROSITE" id="PS01124"/>
    </source>
</evidence>
<dbReference type="GO" id="GO:0000976">
    <property type="term" value="F:transcription cis-regulatory region binding"/>
    <property type="evidence" value="ECO:0007669"/>
    <property type="project" value="TreeGrafter"/>
</dbReference>
<dbReference type="InterPro" id="IPR032687">
    <property type="entry name" value="AraC-type_N"/>
</dbReference>
<dbReference type="RefSeq" id="WP_004868267.1">
    <property type="nucleotide sequence ID" value="NZ_ASYY01000060.1"/>
</dbReference>
<proteinExistence type="predicted"/>
<accession>N8ZFE5</accession>
<dbReference type="InterPro" id="IPR009057">
    <property type="entry name" value="Homeodomain-like_sf"/>
</dbReference>
<keyword evidence="6" id="KW-1185">Reference proteome</keyword>
<dbReference type="SMART" id="SM00342">
    <property type="entry name" value="HTH_ARAC"/>
    <property type="match status" value="1"/>
</dbReference>
<organism evidence="5 6">
    <name type="scientific">Acinetobacter gerneri DSM 14967 = CIP 107464 = MTCC 9824</name>
    <dbReference type="NCBI Taxonomy" id="1120926"/>
    <lineage>
        <taxon>Bacteria</taxon>
        <taxon>Pseudomonadati</taxon>
        <taxon>Pseudomonadota</taxon>
        <taxon>Gammaproteobacteria</taxon>
        <taxon>Moraxellales</taxon>
        <taxon>Moraxellaceae</taxon>
        <taxon>Acinetobacter</taxon>
    </lineage>
</organism>
<dbReference type="AlphaFoldDB" id="N8ZFE5"/>
<dbReference type="InterPro" id="IPR018060">
    <property type="entry name" value="HTH_AraC"/>
</dbReference>
<dbReference type="Pfam" id="PF12625">
    <property type="entry name" value="Arabinose_bd"/>
    <property type="match status" value="1"/>
</dbReference>
<dbReference type="GeneID" id="84211103"/>
<protein>
    <recommendedName>
        <fullName evidence="4">HTH araC/xylS-type domain-containing protein</fullName>
    </recommendedName>
</protein>
<dbReference type="Pfam" id="PF12833">
    <property type="entry name" value="HTH_18"/>
    <property type="match status" value="1"/>
</dbReference>
<evidence type="ECO:0000256" key="2">
    <source>
        <dbReference type="ARBA" id="ARBA00023125"/>
    </source>
</evidence>
<dbReference type="PROSITE" id="PS01124">
    <property type="entry name" value="HTH_ARAC_FAMILY_2"/>
    <property type="match status" value="1"/>
</dbReference>
<keyword evidence="2" id="KW-0238">DNA-binding</keyword>
<dbReference type="PANTHER" id="PTHR47894">
    <property type="entry name" value="HTH-TYPE TRANSCRIPTIONAL REGULATOR GADX"/>
    <property type="match status" value="1"/>
</dbReference>
<feature type="domain" description="HTH araC/xylS-type" evidence="4">
    <location>
        <begin position="239"/>
        <end position="336"/>
    </location>
</feature>
<sequence length="338" mass="39370">MKSYLKRSSVGCGIFQLLDDFCTLSKLNSPIQQAHDYNITERIPFDLWLECLGEINNQYQQDGLGLDIGILAQPHHIGIVAYIAKSCSQLSEYISLMPKYEKLWFDYVSKKYRIFKDNFTISWDKPAYLQSGIYTQETAISEEIYIAILYRHLMILTDLDQDIFLGLELARAKPQDIQKYEKFFNCPIKFNAIKSKITLSKSLLNIKLQDADPILFEILSNQANWFLEDIPIEDPFIEEVHLETIKAIANNKVHIDDISEALNISSRTLQNRLRKRDISFKYILNSIRSELAKKYLKNDDLNITEIAFLLSYKDQTSFNRAFKSWTGLNPSTWRQKYG</sequence>
<gene>
    <name evidence="5" type="ORF">F960_03853</name>
</gene>
<keyword evidence="3" id="KW-0804">Transcription</keyword>